<dbReference type="InterPro" id="IPR050248">
    <property type="entry name" value="Polysacc_deacetylase_ArnD"/>
</dbReference>
<evidence type="ECO:0000313" key="5">
    <source>
        <dbReference type="Proteomes" id="UP001602123"/>
    </source>
</evidence>
<dbReference type="Gene3D" id="3.20.20.370">
    <property type="entry name" value="Glycoside hydrolase/deacetylase"/>
    <property type="match status" value="1"/>
</dbReference>
<keyword evidence="5" id="KW-1185">Reference proteome</keyword>
<dbReference type="GO" id="GO:0016787">
    <property type="term" value="F:hydrolase activity"/>
    <property type="evidence" value="ECO:0007669"/>
    <property type="project" value="UniProtKB-KW"/>
</dbReference>
<evidence type="ECO:0000313" key="4">
    <source>
        <dbReference type="EMBL" id="MFF4217830.1"/>
    </source>
</evidence>
<feature type="compositionally biased region" description="Gly residues" evidence="1">
    <location>
        <begin position="44"/>
        <end position="56"/>
    </location>
</feature>
<name>A0ABW6TZ37_9ACTN</name>
<feature type="domain" description="NodB homology" evidence="3">
    <location>
        <begin position="89"/>
        <end position="272"/>
    </location>
</feature>
<dbReference type="InterPro" id="IPR002509">
    <property type="entry name" value="NODB_dom"/>
</dbReference>
<dbReference type="InterPro" id="IPR011330">
    <property type="entry name" value="Glyco_hydro/deAcase_b/a-brl"/>
</dbReference>
<accession>A0ABW6TZ37</accession>
<gene>
    <name evidence="4" type="ORF">ACFYZM_16330</name>
</gene>
<dbReference type="PROSITE" id="PS51257">
    <property type="entry name" value="PROKAR_LIPOPROTEIN"/>
    <property type="match status" value="1"/>
</dbReference>
<sequence>MARPAARRNRRLVVATASAMALIATISGCVAMATEDPGTSTGPSNGGGGGGSSGSGDKGRSPGAASSGAATPPARVSAEITHESEDPGKTVNLTIDDGPEPGWTVKVLDLLKKYDAKATFCIIGSRAQEYPDLVKKVAAAGHRLCDHSADHNTAMDKRPESYQERQVLDAWKSIEKAAGEGARVSYYRAPGGAFTPYSREVAASHGMRPLGWNVDTHDWQNPGVDRIVDAVKKGMKEGPTVLFHDGGGNRGQTVAALERLLPWFKEQGYKFSYPKI</sequence>
<dbReference type="CDD" id="cd10917">
    <property type="entry name" value="CE4_NodB_like_6s_7s"/>
    <property type="match status" value="1"/>
</dbReference>
<feature type="chain" id="PRO_5045694930" evidence="2">
    <location>
        <begin position="34"/>
        <end position="276"/>
    </location>
</feature>
<comment type="caution">
    <text evidence="4">The sequence shown here is derived from an EMBL/GenBank/DDBJ whole genome shotgun (WGS) entry which is preliminary data.</text>
</comment>
<feature type="region of interest" description="Disordered" evidence="1">
    <location>
        <begin position="34"/>
        <end position="98"/>
    </location>
</feature>
<dbReference type="Pfam" id="PF01522">
    <property type="entry name" value="Polysacc_deac_1"/>
    <property type="match status" value="1"/>
</dbReference>
<feature type="signal peptide" evidence="2">
    <location>
        <begin position="1"/>
        <end position="33"/>
    </location>
</feature>
<reference evidence="4 5" key="1">
    <citation type="submission" date="2024-10" db="EMBL/GenBank/DDBJ databases">
        <title>The Natural Products Discovery Center: Release of the First 8490 Sequenced Strains for Exploring Actinobacteria Biosynthetic Diversity.</title>
        <authorList>
            <person name="Kalkreuter E."/>
            <person name="Kautsar S.A."/>
            <person name="Yang D."/>
            <person name="Bader C.D."/>
            <person name="Teijaro C.N."/>
            <person name="Fluegel L."/>
            <person name="Davis C.M."/>
            <person name="Simpson J.R."/>
            <person name="Lauterbach L."/>
            <person name="Steele A.D."/>
            <person name="Gui C."/>
            <person name="Meng S."/>
            <person name="Li G."/>
            <person name="Viehrig K."/>
            <person name="Ye F."/>
            <person name="Su P."/>
            <person name="Kiefer A.F."/>
            <person name="Nichols A."/>
            <person name="Cepeda A.J."/>
            <person name="Yan W."/>
            <person name="Fan B."/>
            <person name="Jiang Y."/>
            <person name="Adhikari A."/>
            <person name="Zheng C.-J."/>
            <person name="Schuster L."/>
            <person name="Cowan T.M."/>
            <person name="Smanski M.J."/>
            <person name="Chevrette M.G."/>
            <person name="De Carvalho L.P.S."/>
            <person name="Shen B."/>
        </authorList>
    </citation>
    <scope>NUCLEOTIDE SEQUENCE [LARGE SCALE GENOMIC DNA]</scope>
    <source>
        <strain evidence="4 5">NPDC001650</strain>
    </source>
</reference>
<dbReference type="EMBL" id="JBIAUT010000005">
    <property type="protein sequence ID" value="MFF4217830.1"/>
    <property type="molecule type" value="Genomic_DNA"/>
</dbReference>
<dbReference type="PANTHER" id="PTHR10587">
    <property type="entry name" value="GLYCOSYL TRANSFERASE-RELATED"/>
    <property type="match status" value="1"/>
</dbReference>
<dbReference type="PROSITE" id="PS51677">
    <property type="entry name" value="NODB"/>
    <property type="match status" value="1"/>
</dbReference>
<dbReference type="Proteomes" id="UP001602123">
    <property type="component" value="Unassembled WGS sequence"/>
</dbReference>
<proteinExistence type="predicted"/>
<dbReference type="SUPFAM" id="SSF88713">
    <property type="entry name" value="Glycoside hydrolase/deacetylase"/>
    <property type="match status" value="1"/>
</dbReference>
<feature type="compositionally biased region" description="Low complexity" evidence="1">
    <location>
        <begin position="61"/>
        <end position="75"/>
    </location>
</feature>
<keyword evidence="2" id="KW-0732">Signal</keyword>
<evidence type="ECO:0000256" key="1">
    <source>
        <dbReference type="SAM" id="MobiDB-lite"/>
    </source>
</evidence>
<dbReference type="RefSeq" id="WP_302864699.1">
    <property type="nucleotide sequence ID" value="NZ_JBFAUC010000003.1"/>
</dbReference>
<evidence type="ECO:0000256" key="2">
    <source>
        <dbReference type="SAM" id="SignalP"/>
    </source>
</evidence>
<protein>
    <submittedName>
        <fullName evidence="4">Polysaccharide deacetylase family protein</fullName>
        <ecNumber evidence="4">3.-.-.-</ecNumber>
    </submittedName>
</protein>
<organism evidence="4 5">
    <name type="scientific">Streptomyces nondiastaticus</name>
    <dbReference type="NCBI Taxonomy" id="3154512"/>
    <lineage>
        <taxon>Bacteria</taxon>
        <taxon>Bacillati</taxon>
        <taxon>Actinomycetota</taxon>
        <taxon>Actinomycetes</taxon>
        <taxon>Kitasatosporales</taxon>
        <taxon>Streptomycetaceae</taxon>
        <taxon>Streptomyces</taxon>
    </lineage>
</organism>
<keyword evidence="4" id="KW-0378">Hydrolase</keyword>
<dbReference type="PANTHER" id="PTHR10587:SF137">
    <property type="entry name" value="4-DEOXY-4-FORMAMIDO-L-ARABINOSE-PHOSPHOUNDECAPRENOL DEFORMYLASE ARND-RELATED"/>
    <property type="match status" value="1"/>
</dbReference>
<evidence type="ECO:0000259" key="3">
    <source>
        <dbReference type="PROSITE" id="PS51677"/>
    </source>
</evidence>
<dbReference type="EC" id="3.-.-.-" evidence="4"/>